<dbReference type="SMART" id="SM00421">
    <property type="entry name" value="HTH_LUXR"/>
    <property type="match status" value="1"/>
</dbReference>
<dbReference type="PANTHER" id="PTHR16305:SF35">
    <property type="entry name" value="TRANSCRIPTIONAL ACTIVATOR DOMAIN"/>
    <property type="match status" value="1"/>
</dbReference>
<keyword evidence="1" id="KW-0547">Nucleotide-binding</keyword>
<dbReference type="EMBL" id="BOMN01000022">
    <property type="protein sequence ID" value="GIE18651.1"/>
    <property type="molecule type" value="Genomic_DNA"/>
</dbReference>
<dbReference type="PRINTS" id="PR00038">
    <property type="entry name" value="HTHLUXR"/>
</dbReference>
<dbReference type="Pfam" id="PF13191">
    <property type="entry name" value="AAA_16"/>
    <property type="match status" value="1"/>
</dbReference>
<keyword evidence="6" id="KW-1185">Reference proteome</keyword>
<name>A0ABQ3ZJ88_9ACTN</name>
<dbReference type="InterPro" id="IPR041664">
    <property type="entry name" value="AAA_16"/>
</dbReference>
<dbReference type="Gene3D" id="1.10.10.10">
    <property type="entry name" value="Winged helix-like DNA-binding domain superfamily/Winged helix DNA-binding domain"/>
    <property type="match status" value="1"/>
</dbReference>
<organism evidence="5 6">
    <name type="scientific">Winogradskya humida</name>
    <dbReference type="NCBI Taxonomy" id="113566"/>
    <lineage>
        <taxon>Bacteria</taxon>
        <taxon>Bacillati</taxon>
        <taxon>Actinomycetota</taxon>
        <taxon>Actinomycetes</taxon>
        <taxon>Micromonosporales</taxon>
        <taxon>Micromonosporaceae</taxon>
        <taxon>Winogradskya</taxon>
    </lineage>
</organism>
<evidence type="ECO:0000256" key="1">
    <source>
        <dbReference type="ARBA" id="ARBA00022741"/>
    </source>
</evidence>
<evidence type="ECO:0000256" key="2">
    <source>
        <dbReference type="ARBA" id="ARBA00022840"/>
    </source>
</evidence>
<gene>
    <name evidence="5" type="ORF">Ahu01nite_017530</name>
</gene>
<evidence type="ECO:0000313" key="6">
    <source>
        <dbReference type="Proteomes" id="UP000603200"/>
    </source>
</evidence>
<dbReference type="RefSeq" id="WP_203835909.1">
    <property type="nucleotide sequence ID" value="NZ_BAAATV010000003.1"/>
</dbReference>
<dbReference type="PANTHER" id="PTHR16305">
    <property type="entry name" value="TESTICULAR SOLUBLE ADENYLYL CYCLASE"/>
    <property type="match status" value="1"/>
</dbReference>
<feature type="domain" description="HTH luxR-type" evidence="4">
    <location>
        <begin position="864"/>
        <end position="929"/>
    </location>
</feature>
<accession>A0ABQ3ZJ88</accession>
<dbReference type="Proteomes" id="UP000603200">
    <property type="component" value="Unassembled WGS sequence"/>
</dbReference>
<dbReference type="InterPro" id="IPR027417">
    <property type="entry name" value="P-loop_NTPase"/>
</dbReference>
<proteinExistence type="predicted"/>
<dbReference type="PROSITE" id="PS50043">
    <property type="entry name" value="HTH_LUXR_2"/>
    <property type="match status" value="1"/>
</dbReference>
<dbReference type="InterPro" id="IPR016032">
    <property type="entry name" value="Sig_transdc_resp-reg_C-effctor"/>
</dbReference>
<dbReference type="Gene3D" id="1.25.40.10">
    <property type="entry name" value="Tetratricopeptide repeat domain"/>
    <property type="match status" value="2"/>
</dbReference>
<dbReference type="InterPro" id="IPR036388">
    <property type="entry name" value="WH-like_DNA-bd_sf"/>
</dbReference>
<evidence type="ECO:0000259" key="4">
    <source>
        <dbReference type="PROSITE" id="PS50043"/>
    </source>
</evidence>
<dbReference type="InterPro" id="IPR011990">
    <property type="entry name" value="TPR-like_helical_dom_sf"/>
</dbReference>
<evidence type="ECO:0000313" key="5">
    <source>
        <dbReference type="EMBL" id="GIE18651.1"/>
    </source>
</evidence>
<protein>
    <submittedName>
        <fullName evidence="5">Helix-turn-helix transcriptional regulator</fullName>
    </submittedName>
</protein>
<feature type="region of interest" description="Disordered" evidence="3">
    <location>
        <begin position="230"/>
        <end position="260"/>
    </location>
</feature>
<keyword evidence="2" id="KW-0067">ATP-binding</keyword>
<dbReference type="Pfam" id="PF00196">
    <property type="entry name" value="GerE"/>
    <property type="match status" value="1"/>
</dbReference>
<feature type="compositionally biased region" description="Low complexity" evidence="3">
    <location>
        <begin position="230"/>
        <end position="255"/>
    </location>
</feature>
<dbReference type="Gene3D" id="3.40.50.300">
    <property type="entry name" value="P-loop containing nucleotide triphosphate hydrolases"/>
    <property type="match status" value="1"/>
</dbReference>
<comment type="caution">
    <text evidence="5">The sequence shown here is derived from an EMBL/GenBank/DDBJ whole genome shotgun (WGS) entry which is preliminary data.</text>
</comment>
<evidence type="ECO:0000256" key="3">
    <source>
        <dbReference type="SAM" id="MobiDB-lite"/>
    </source>
</evidence>
<sequence length="933" mass="99798">MIGRVLRGRSDELRAAQQALDRATRGVGSMILVAGEPGIGKTALAETIAAEASARGFGYGLGKAEESDRIAALVPLLTALRSGPAPLLDDDVFHGLAEFETRQLWLVDRIADALEKRAAASPLLIGVDDLQWADAVTLFALRMLPGRLAGSPIVWVFTTRPDSDGHGEDIAAAAARDLPVLRVELGPLTAAAVTQLAVDHLGTGPDERLAALLRDAAGSPFLAIELLTGGASPSTSPGSSPSTSSGTSPGSSPGAELPGNLVRRVRHRLRTLPPETLRMLRAGAVLGRTFGVDDAAALLDAPAAETVLPWLAPALRDGIIADDGRRITFRHDLLRQAVYADIPASVRRAMHRAAADHLLAAGGRPLDAVPHVLADAEPGDVRAAMVLRDAAIGPPAVLPAEAAALIRQAFALLPVRDPGRPRLGIEAIEILAAAGHTEEALTLADTLLGGGLPADQAAEVEDRAADPLWSTGQLPRIRRRVEAALARDGVPSALRVRLSAQRALALSTEESGTAWAAGRAALAAAEETGDDRARITARRALGEIARNDGRNDDALEHFRELRTLTAARYFADEVLSLQLLDRYDESAGLLNEIRAELELPSSSARVYTYHFAQMWQDFCVGHLDDAETAAHTLLRLGDDLKQLTFHNEARVLLGRIAQLRGEYDTARDQLRRVIPPAGHTDRGTPFLQRHAQALLAASENDAPTALRTVHAMLEPGRFLRHRWRWQPTWFLEITPIAVAGGDTELAAELTTQAQELAGRNPRVRTNLGVAALVQGLTDGDLPRMQHGVALLRDSPRPSIRATAYLELGRALLAAGDSDHGVAVLDEAWETFTAMGAHGRAKATQRLQQDAGVRRRRWPTTPPRPAAGWHSLTPAEQRVALLIADGHTNRSAAAHLVVSSNTIATHIRSIFRKLDVTSRVQVANAVHAALDTRR</sequence>
<dbReference type="InterPro" id="IPR000792">
    <property type="entry name" value="Tscrpt_reg_LuxR_C"/>
</dbReference>
<dbReference type="CDD" id="cd06170">
    <property type="entry name" value="LuxR_C_like"/>
    <property type="match status" value="1"/>
</dbReference>
<dbReference type="SUPFAM" id="SSF52540">
    <property type="entry name" value="P-loop containing nucleoside triphosphate hydrolases"/>
    <property type="match status" value="1"/>
</dbReference>
<reference evidence="5 6" key="1">
    <citation type="submission" date="2021-01" db="EMBL/GenBank/DDBJ databases">
        <title>Whole genome shotgun sequence of Actinoplanes humidus NBRC 14915.</title>
        <authorList>
            <person name="Komaki H."/>
            <person name="Tamura T."/>
        </authorList>
    </citation>
    <scope>NUCLEOTIDE SEQUENCE [LARGE SCALE GENOMIC DNA]</scope>
    <source>
        <strain evidence="5 6">NBRC 14915</strain>
    </source>
</reference>
<dbReference type="SUPFAM" id="SSF48452">
    <property type="entry name" value="TPR-like"/>
    <property type="match status" value="2"/>
</dbReference>
<dbReference type="SUPFAM" id="SSF46894">
    <property type="entry name" value="C-terminal effector domain of the bipartite response regulators"/>
    <property type="match status" value="1"/>
</dbReference>